<sequence length="19" mass="1935">MLTGKAGFAVGIPIYLKGV</sequence>
<dbReference type="EMBL" id="GBXM01046528">
    <property type="protein sequence ID" value="JAH62049.1"/>
    <property type="molecule type" value="Transcribed_RNA"/>
</dbReference>
<accession>A0A0E9U811</accession>
<proteinExistence type="predicted"/>
<organism evidence="1">
    <name type="scientific">Anguilla anguilla</name>
    <name type="common">European freshwater eel</name>
    <name type="synonym">Muraena anguilla</name>
    <dbReference type="NCBI Taxonomy" id="7936"/>
    <lineage>
        <taxon>Eukaryota</taxon>
        <taxon>Metazoa</taxon>
        <taxon>Chordata</taxon>
        <taxon>Craniata</taxon>
        <taxon>Vertebrata</taxon>
        <taxon>Euteleostomi</taxon>
        <taxon>Actinopterygii</taxon>
        <taxon>Neopterygii</taxon>
        <taxon>Teleostei</taxon>
        <taxon>Anguilliformes</taxon>
        <taxon>Anguillidae</taxon>
        <taxon>Anguilla</taxon>
    </lineage>
</organism>
<dbReference type="AlphaFoldDB" id="A0A0E9U811"/>
<name>A0A0E9U811_ANGAN</name>
<protein>
    <submittedName>
        <fullName evidence="1">Uncharacterized protein</fullName>
    </submittedName>
</protein>
<reference evidence="1" key="1">
    <citation type="submission" date="2014-11" db="EMBL/GenBank/DDBJ databases">
        <authorList>
            <person name="Amaro Gonzalez C."/>
        </authorList>
    </citation>
    <scope>NUCLEOTIDE SEQUENCE</scope>
</reference>
<evidence type="ECO:0000313" key="1">
    <source>
        <dbReference type="EMBL" id="JAH62049.1"/>
    </source>
</evidence>
<reference evidence="1" key="2">
    <citation type="journal article" date="2015" name="Fish Shellfish Immunol.">
        <title>Early steps in the European eel (Anguilla anguilla)-Vibrio vulnificus interaction in the gills: Role of the RtxA13 toxin.</title>
        <authorList>
            <person name="Callol A."/>
            <person name="Pajuelo D."/>
            <person name="Ebbesson L."/>
            <person name="Teles M."/>
            <person name="MacKenzie S."/>
            <person name="Amaro C."/>
        </authorList>
    </citation>
    <scope>NUCLEOTIDE SEQUENCE</scope>
</reference>